<evidence type="ECO:0000256" key="1">
    <source>
        <dbReference type="SAM" id="MobiDB-lite"/>
    </source>
</evidence>
<keyword evidence="2" id="KW-0812">Transmembrane</keyword>
<dbReference type="Pfam" id="PF09976">
    <property type="entry name" value="TPR_21"/>
    <property type="match status" value="1"/>
</dbReference>
<dbReference type="RefSeq" id="WP_211938878.1">
    <property type="nucleotide sequence ID" value="NZ_CP073078.1"/>
</dbReference>
<feature type="compositionally biased region" description="Low complexity" evidence="1">
    <location>
        <begin position="240"/>
        <end position="251"/>
    </location>
</feature>
<dbReference type="KEGG" id="caul:KCG34_02760"/>
<feature type="domain" description="Ancillary SecYEG translocon subunit/Cell division coordinator CpoB TPR" evidence="3">
    <location>
        <begin position="23"/>
        <end position="192"/>
    </location>
</feature>
<dbReference type="AlphaFoldDB" id="A0A975G0F3"/>
<organism evidence="4 5">
    <name type="scientific">Phenylobacterium montanum</name>
    <dbReference type="NCBI Taxonomy" id="2823693"/>
    <lineage>
        <taxon>Bacteria</taxon>
        <taxon>Pseudomonadati</taxon>
        <taxon>Pseudomonadota</taxon>
        <taxon>Alphaproteobacteria</taxon>
        <taxon>Caulobacterales</taxon>
        <taxon>Caulobacteraceae</taxon>
        <taxon>Phenylobacterium</taxon>
    </lineage>
</organism>
<feature type="region of interest" description="Disordered" evidence="1">
    <location>
        <begin position="230"/>
        <end position="251"/>
    </location>
</feature>
<feature type="transmembrane region" description="Helical" evidence="2">
    <location>
        <begin position="24"/>
        <end position="45"/>
    </location>
</feature>
<accession>A0A975G0F3</accession>
<keyword evidence="2" id="KW-1133">Transmembrane helix</keyword>
<reference evidence="4" key="1">
    <citation type="submission" date="2021-04" db="EMBL/GenBank/DDBJ databases">
        <title>The complete genome sequence of Caulobacter sp. S6.</title>
        <authorList>
            <person name="Tang Y."/>
            <person name="Ouyang W."/>
            <person name="Liu Q."/>
            <person name="Huang B."/>
            <person name="Guo Z."/>
            <person name="Lei P."/>
        </authorList>
    </citation>
    <scope>NUCLEOTIDE SEQUENCE</scope>
    <source>
        <strain evidence="4">S6</strain>
    </source>
</reference>
<keyword evidence="2" id="KW-0472">Membrane</keyword>
<dbReference type="InterPro" id="IPR018704">
    <property type="entry name" value="SecYEG/CpoB_TPR"/>
</dbReference>
<evidence type="ECO:0000313" key="5">
    <source>
        <dbReference type="Proteomes" id="UP000676409"/>
    </source>
</evidence>
<protein>
    <submittedName>
        <fullName evidence="4">Tetratricopeptide repeat protein</fullName>
    </submittedName>
</protein>
<dbReference type="Proteomes" id="UP000676409">
    <property type="component" value="Chromosome"/>
</dbReference>
<sequence length="251" mass="26462">MVDVFEEVEEQLRSDRYRSLARTWVPWVLGGLGLALALALAYWGYTYWREQGAQKASTAYAAGLEALQKGDEKGAAAQFAKAGEGGSAIYRTLSLMQQAGVKMTDNDAKGAVVLFDQAAQVSPDPMLADAARLKAAYALFDTASDADVQARLTPLAENGRPFRPLAYEALAMLKLKEGKTAEARADFKVITTMLDAPQDLQKRAQAAIVLIDGGTASAIPNAVKAANALPPGLALPPAAPAQQSPEAGAAQ</sequence>
<name>A0A975G0F3_9CAUL</name>
<evidence type="ECO:0000256" key="2">
    <source>
        <dbReference type="SAM" id="Phobius"/>
    </source>
</evidence>
<gene>
    <name evidence="4" type="ORF">KCG34_02760</name>
</gene>
<proteinExistence type="predicted"/>
<evidence type="ECO:0000313" key="4">
    <source>
        <dbReference type="EMBL" id="QUD88828.1"/>
    </source>
</evidence>
<evidence type="ECO:0000259" key="3">
    <source>
        <dbReference type="Pfam" id="PF09976"/>
    </source>
</evidence>
<dbReference type="EMBL" id="CP073078">
    <property type="protein sequence ID" value="QUD88828.1"/>
    <property type="molecule type" value="Genomic_DNA"/>
</dbReference>
<keyword evidence="5" id="KW-1185">Reference proteome</keyword>